<sequence length="237" mass="26824">MGCGCSGNVKASLPVSARKYLCKLTGYEQDDLQNGILMLDMTKNEDQEVLKNLSDMKIPKFGAIKLKNVIKEDIKLINQVAVNSINSNLYIFSLRAVQSRVPLDSRPILKLASRVTQRFTLRNCKIEKDYIAKVIEACCQAEKVSFLNCVYTGESVFDIKTTLNFRISTLCFHNKEKKEKFQLDDIKKLAIKMQDTGLVESLQTFSVHDPNDKVKIRAILNDFGFGKVNIEEVSESE</sequence>
<protein>
    <submittedName>
        <fullName evidence="1">Uncharacterized protein</fullName>
    </submittedName>
</protein>
<dbReference type="Proteomes" id="UP001295684">
    <property type="component" value="Unassembled WGS sequence"/>
</dbReference>
<evidence type="ECO:0000313" key="1">
    <source>
        <dbReference type="EMBL" id="CAI2379233.1"/>
    </source>
</evidence>
<accession>A0AAD1XUL8</accession>
<dbReference type="AlphaFoldDB" id="A0AAD1XUL8"/>
<organism evidence="1 2">
    <name type="scientific">Euplotes crassus</name>
    <dbReference type="NCBI Taxonomy" id="5936"/>
    <lineage>
        <taxon>Eukaryota</taxon>
        <taxon>Sar</taxon>
        <taxon>Alveolata</taxon>
        <taxon>Ciliophora</taxon>
        <taxon>Intramacronucleata</taxon>
        <taxon>Spirotrichea</taxon>
        <taxon>Hypotrichia</taxon>
        <taxon>Euplotida</taxon>
        <taxon>Euplotidae</taxon>
        <taxon>Moneuplotes</taxon>
    </lineage>
</organism>
<reference evidence="1" key="1">
    <citation type="submission" date="2023-07" db="EMBL/GenBank/DDBJ databases">
        <authorList>
            <consortium name="AG Swart"/>
            <person name="Singh M."/>
            <person name="Singh A."/>
            <person name="Seah K."/>
            <person name="Emmerich C."/>
        </authorList>
    </citation>
    <scope>NUCLEOTIDE SEQUENCE</scope>
    <source>
        <strain evidence="1">DP1</strain>
    </source>
</reference>
<dbReference type="EMBL" id="CAMPGE010021054">
    <property type="protein sequence ID" value="CAI2379233.1"/>
    <property type="molecule type" value="Genomic_DNA"/>
</dbReference>
<proteinExistence type="predicted"/>
<keyword evidence="2" id="KW-1185">Reference proteome</keyword>
<comment type="caution">
    <text evidence="1">The sequence shown here is derived from an EMBL/GenBank/DDBJ whole genome shotgun (WGS) entry which is preliminary data.</text>
</comment>
<gene>
    <name evidence="1" type="ORF">ECRASSUSDP1_LOCUS20642</name>
</gene>
<evidence type="ECO:0000313" key="2">
    <source>
        <dbReference type="Proteomes" id="UP001295684"/>
    </source>
</evidence>
<name>A0AAD1XUL8_EUPCR</name>